<dbReference type="EMBL" id="FLUV01000202">
    <property type="protein sequence ID" value="SBW18087.1"/>
    <property type="molecule type" value="Genomic_DNA"/>
</dbReference>
<organism evidence="1 2">
    <name type="scientific">Candidatus Protofrankia californiensis</name>
    <dbReference type="NCBI Taxonomy" id="1839754"/>
    <lineage>
        <taxon>Bacteria</taxon>
        <taxon>Bacillati</taxon>
        <taxon>Actinomycetota</taxon>
        <taxon>Actinomycetes</taxon>
        <taxon>Frankiales</taxon>
        <taxon>Frankiaceae</taxon>
        <taxon>Protofrankia</taxon>
    </lineage>
</organism>
<reference evidence="2" key="1">
    <citation type="submission" date="2016-02" db="EMBL/GenBank/DDBJ databases">
        <authorList>
            <person name="Wibberg D."/>
        </authorList>
    </citation>
    <scope>NUCLEOTIDE SEQUENCE [LARGE SCALE GENOMIC DNA]</scope>
</reference>
<sequence>MLAVRPVEVTTDQAAAYPRILDELLHDACHIDAWWANSRIE</sequence>
<accession>A0A1C3NTM7</accession>
<evidence type="ECO:0008006" key="3">
    <source>
        <dbReference type="Google" id="ProtNLM"/>
    </source>
</evidence>
<protein>
    <recommendedName>
        <fullName evidence="3">DDE domain-containing protein</fullName>
    </recommendedName>
</protein>
<keyword evidence="2" id="KW-1185">Reference proteome</keyword>
<dbReference type="AlphaFoldDB" id="A0A1C3NTM7"/>
<gene>
    <name evidence="1" type="ORF">FDG2_0509</name>
</gene>
<name>A0A1C3NTM7_9ACTN</name>
<evidence type="ECO:0000313" key="1">
    <source>
        <dbReference type="EMBL" id="SBW18087.1"/>
    </source>
</evidence>
<dbReference type="Proteomes" id="UP000199013">
    <property type="component" value="Unassembled WGS sequence"/>
</dbReference>
<proteinExistence type="predicted"/>
<evidence type="ECO:0000313" key="2">
    <source>
        <dbReference type="Proteomes" id="UP000199013"/>
    </source>
</evidence>